<dbReference type="Gene3D" id="1.10.220.60">
    <property type="entry name" value="GRIP domain"/>
    <property type="match status" value="1"/>
</dbReference>
<dbReference type="Gene3D" id="3.30.310.50">
    <property type="entry name" value="Alpha-D-phosphohexomutase, C-terminal domain"/>
    <property type="match status" value="1"/>
</dbReference>
<dbReference type="GO" id="GO:0048193">
    <property type="term" value="P:Golgi vesicle transport"/>
    <property type="evidence" value="ECO:0000318"/>
    <property type="project" value="GO_Central"/>
</dbReference>
<feature type="compositionally biased region" description="Basic and acidic residues" evidence="10">
    <location>
        <begin position="1594"/>
        <end position="1621"/>
    </location>
</feature>
<reference evidence="13" key="1">
    <citation type="journal article" date="2008" name="Nat. Genet.">
        <title>The Pristionchus pacificus genome provides a unique perspective on nematode lifestyle and parasitism.</title>
        <authorList>
            <person name="Dieterich C."/>
            <person name="Clifton S.W."/>
            <person name="Schuster L.N."/>
            <person name="Chinwalla A."/>
            <person name="Delehaunty K."/>
            <person name="Dinkelacker I."/>
            <person name="Fulton L."/>
            <person name="Fulton R."/>
            <person name="Godfrey J."/>
            <person name="Minx P."/>
            <person name="Mitreva M."/>
            <person name="Roeseler W."/>
            <person name="Tian H."/>
            <person name="Witte H."/>
            <person name="Yang S.P."/>
            <person name="Wilson R.K."/>
            <person name="Sommer R.J."/>
        </authorList>
    </citation>
    <scope>NUCLEOTIDE SEQUENCE [LARGE SCALE GENOMIC DNA]</scope>
    <source>
        <strain evidence="13">PS312</strain>
    </source>
</reference>
<dbReference type="GO" id="GO:0005634">
    <property type="term" value="C:nucleus"/>
    <property type="evidence" value="ECO:0007669"/>
    <property type="project" value="UniProtKB-SubCell"/>
</dbReference>
<organism evidence="12 13">
    <name type="scientific">Pristionchus pacificus</name>
    <name type="common">Parasitic nematode worm</name>
    <dbReference type="NCBI Taxonomy" id="54126"/>
    <lineage>
        <taxon>Eukaryota</taxon>
        <taxon>Metazoa</taxon>
        <taxon>Ecdysozoa</taxon>
        <taxon>Nematoda</taxon>
        <taxon>Chromadorea</taxon>
        <taxon>Rhabditida</taxon>
        <taxon>Rhabditina</taxon>
        <taxon>Diplogasteromorpha</taxon>
        <taxon>Diplogasteroidea</taxon>
        <taxon>Neodiplogasteridae</taxon>
        <taxon>Pristionchus</taxon>
    </lineage>
</organism>
<dbReference type="InterPro" id="IPR000237">
    <property type="entry name" value="GRIP_dom"/>
</dbReference>
<feature type="compositionally biased region" description="Basic and acidic residues" evidence="10">
    <location>
        <begin position="1046"/>
        <end position="1056"/>
    </location>
</feature>
<sequence>MSDDGASSDEEVQRELSLKHSIELRLDLESPEKAKVVCETLSVDKEPKRSNAVRELRQDGQFLLITVRSEDRRSLQKCTANILDMCDLSMSTLDMAIGKKWLVEPPKKKEKTDNSYGQAPTGMFKGLKSKLEDGAKKAAANVQAAASQYGEQLSQQFRDISANASDAGSDAGSTVGRRFFGANDSGSMNYSVGNALMEEVTDADLLDLDLPGTRQRRDSGGSTHSNESSLSALFASVPGLVGSGGLDTIDSDMESVTDGDIGFVQRTPREQGYKNRYVDLVKKYNQVVTENNKCRTILQQSQDKAINRIRKLKEEKRILSERMNEMHANGKSEESAALEARAAKYEELLEKAKAEIVKNRKELASITEECNVLKESMKDGNPEQALSELAANRVAAEWKERFEKVEEQWTERLNKAEQDAAITLATVKAEMHAALEGKDREIDVLRSKCRTLEVQDGQANERWQKKVDELKASCTALETEKETMIEKLSEAKAQGVKAVLIEEEAKRDALKAEMVEEKRKLSEECDERIREMEKEVERKIEELKAQLASSMSLRSSADDEKKKSEIEEKMEDAQREMRELREKLRDEEEKRTKQVAELEEAIEAQLQRGRTEMAEMIKEHEEILASSREQLEAQLRTANEKSDLNRVEAVQLRTMNEDLQRQLKGCEEREKREEAGRKGEMVELESELSTTRASLAEIEGRMEEMQKDLSESRIRESSSRQEADELADRLEELRGRAEENEERLAASSARFNEELSQLKEMIEERNGTVKRIEEEKENLEAELASAIELSAMHEHLRKQLEDAIESRKEAECRILEIERRAEKAEKELEEDRKRMEEETREREKRMEALPVQSSPSIPHSESLIDMGTDEETIQPSLVSVLASSPVTASSPTASTPIGDTVVSVSHSMEDEWKSAVEDGKDEEMQLLRAQLKQAEERVAALVADLTVERETRTKLEEEIKPLSLQLTELSVQLDAARDTSSGETNILRAQLSELQAENEDLTRRFLDAAADASSFESDAKDWADQVGKERDEARKLAERVSVAETYAREASDRAAKAEAALEAAEARAAMAAAEVKEVEETATEAETRATKAERRADEAEERLKEEREKKGGEDEKERAALRAQVKETESRVVAAESRASEADERALAAEDEKKKMEKRLEECEKEKEVVAKRAEDFESRCSDLLHTLEEARGEKSEVEKRVKILEEESQKKEGEREVSQGKEAELETERRRAADADTRYERLRVEFIAKASTEKMISDLRAEAESLSTRVREEEEKTREAERKMVEKEKEYLRDANSMEEELNKLKKQIEGEMIERAKKDEEEKKIRDQYACALEKLRSEVEEGKRREEEQEKEKEEGMKRLEEMERVKNEIQEKIEGVEQAHSAALEKERKRGEELREKAVRSAEGEWTAAKAEMLMEADSLRASIRSLEKEMDEGRVQRAQMEQKIADAEMERDTADRKRAEREESALRVEKTLKDEVEELKGKISGLESERGEEIKKAAAKQDNERQKIVKELQKEVKQLYSELNEKQQLLEEARQRIRGLEEWQNGEEEEEKAEEKRVSSTQAAAAAAAPAPGDAVGAEELASMRSRLEEARKEADEKGEMIDKMKKQLESKEKVKPQRSSASDYDGLSFAEPTEAEYLRNVLYRYMAERETLGKEIVTLARVIGTVAKFNHQQLEAVISAEESRTAGWLPVTGVSHGRH</sequence>
<feature type="domain" description="GRIP" evidence="11">
    <location>
        <begin position="1634"/>
        <end position="1686"/>
    </location>
</feature>
<evidence type="ECO:0000256" key="7">
    <source>
        <dbReference type="ARBA" id="ARBA00053047"/>
    </source>
</evidence>
<dbReference type="EnsemblMetazoa" id="PPA13545.1">
    <property type="protein sequence ID" value="PPA13545.1"/>
    <property type="gene ID" value="WBGene00103099"/>
</dbReference>
<dbReference type="GO" id="GO:0008033">
    <property type="term" value="P:tRNA processing"/>
    <property type="evidence" value="ECO:0007669"/>
    <property type="project" value="UniProtKB-KW"/>
</dbReference>
<feature type="compositionally biased region" description="Basic and acidic residues" evidence="10">
    <location>
        <begin position="824"/>
        <end position="847"/>
    </location>
</feature>
<reference evidence="12" key="2">
    <citation type="submission" date="2022-06" db="UniProtKB">
        <authorList>
            <consortium name="EnsemblMetazoa"/>
        </authorList>
    </citation>
    <scope>IDENTIFICATION</scope>
    <source>
        <strain evidence="12">PS312</strain>
    </source>
</reference>
<feature type="compositionally biased region" description="Basic and acidic residues" evidence="10">
    <location>
        <begin position="1074"/>
        <end position="1130"/>
    </location>
</feature>
<feature type="region of interest" description="Disordered" evidence="10">
    <location>
        <begin position="1545"/>
        <end position="1581"/>
    </location>
</feature>
<feature type="compositionally biased region" description="Basic and acidic residues" evidence="10">
    <location>
        <begin position="1448"/>
        <end position="1470"/>
    </location>
</feature>
<keyword evidence="9" id="KW-0175">Coiled coil</keyword>
<comment type="subcellular location">
    <subcellularLocation>
        <location evidence="2">Cytoplasm</location>
    </subcellularLocation>
    <subcellularLocation>
        <location evidence="1">Nucleus</location>
    </subcellularLocation>
</comment>
<evidence type="ECO:0000256" key="3">
    <source>
        <dbReference type="ARBA" id="ARBA00007073"/>
    </source>
</evidence>
<protein>
    <recommendedName>
        <fullName evidence="8">L antigen family member 3</fullName>
    </recommendedName>
</protein>
<keyword evidence="13" id="KW-1185">Reference proteome</keyword>
<keyword evidence="6" id="KW-0539">Nucleus</keyword>
<comment type="function">
    <text evidence="7">Component of the EKC/KEOPS complex that is required for the formation of a threonylcarbamoyl group on adenosine at position 37 (t(6)A37) in tRNAs that read codons beginning with adenine. The complex is probably involved in the transfer of the threonylcarbamoyl moiety of threonylcarbamoyl-AMP (TC-AMP) to the N6 group of A37. LAGE3 functions as a dimerization module for the complex.</text>
</comment>
<evidence type="ECO:0000313" key="13">
    <source>
        <dbReference type="Proteomes" id="UP000005239"/>
    </source>
</evidence>
<feature type="coiled-coil region" evidence="9">
    <location>
        <begin position="984"/>
        <end position="1011"/>
    </location>
</feature>
<feature type="compositionally biased region" description="Low complexity" evidence="10">
    <location>
        <begin position="1568"/>
        <end position="1581"/>
    </location>
</feature>
<dbReference type="FunFam" id="3.30.310.50:FF:000005">
    <property type="entry name" value="L antigen family member 3"/>
    <property type="match status" value="1"/>
</dbReference>
<feature type="compositionally biased region" description="Basic and acidic residues" evidence="10">
    <location>
        <begin position="1138"/>
        <end position="1150"/>
    </location>
</feature>
<feature type="compositionally biased region" description="Polar residues" evidence="10">
    <location>
        <begin position="220"/>
        <end position="229"/>
    </location>
</feature>
<feature type="compositionally biased region" description="Basic and acidic residues" evidence="10">
    <location>
        <begin position="661"/>
        <end position="681"/>
    </location>
</feature>
<feature type="coiled-coil region" evidence="9">
    <location>
        <begin position="295"/>
        <end position="369"/>
    </location>
</feature>
<feature type="compositionally biased region" description="Basic and acidic residues" evidence="10">
    <location>
        <begin position="556"/>
        <end position="594"/>
    </location>
</feature>
<proteinExistence type="inferred from homology"/>
<evidence type="ECO:0000256" key="9">
    <source>
        <dbReference type="SAM" id="Coils"/>
    </source>
</evidence>
<name>A0A2A6BR62_PRIPA</name>
<comment type="similarity">
    <text evidence="3">Belongs to the CTAG/PCC1 family.</text>
</comment>
<feature type="coiled-coil region" evidence="9">
    <location>
        <begin position="917"/>
        <end position="951"/>
    </location>
</feature>
<feature type="compositionally biased region" description="Basic and acidic residues" evidence="10">
    <location>
        <begin position="1017"/>
        <end position="1038"/>
    </location>
</feature>
<feature type="region of interest" description="Disordered" evidence="10">
    <location>
        <begin position="1016"/>
        <end position="1150"/>
    </location>
</feature>
<evidence type="ECO:0000259" key="11">
    <source>
        <dbReference type="PROSITE" id="PS50913"/>
    </source>
</evidence>
<dbReference type="Pfam" id="PF01465">
    <property type="entry name" value="GRIP"/>
    <property type="match status" value="1"/>
</dbReference>
<dbReference type="PROSITE" id="PS50913">
    <property type="entry name" value="GRIP"/>
    <property type="match status" value="1"/>
</dbReference>
<accession>A0A8R1YFK6</accession>
<gene>
    <name evidence="12" type="primary">WBGene00103099</name>
</gene>
<dbReference type="SMART" id="SM00755">
    <property type="entry name" value="Grip"/>
    <property type="match status" value="1"/>
</dbReference>
<feature type="region of interest" description="Disordered" evidence="10">
    <location>
        <begin position="1339"/>
        <end position="1408"/>
    </location>
</feature>
<dbReference type="Pfam" id="PF09341">
    <property type="entry name" value="Pcc1"/>
    <property type="match status" value="1"/>
</dbReference>
<feature type="region of interest" description="Disordered" evidence="10">
    <location>
        <begin position="1264"/>
        <end position="1285"/>
    </location>
</feature>
<dbReference type="GO" id="GO:0031267">
    <property type="term" value="F:small GTPase binding"/>
    <property type="evidence" value="ECO:0000318"/>
    <property type="project" value="GO_Central"/>
</dbReference>
<evidence type="ECO:0000256" key="6">
    <source>
        <dbReference type="ARBA" id="ARBA00023242"/>
    </source>
</evidence>
<dbReference type="PANTHER" id="PTHR19327">
    <property type="entry name" value="GOLGIN"/>
    <property type="match status" value="1"/>
</dbReference>
<evidence type="ECO:0000256" key="8">
    <source>
        <dbReference type="ARBA" id="ARBA00076355"/>
    </source>
</evidence>
<feature type="compositionally biased region" description="Basic and acidic residues" evidence="10">
    <location>
        <begin position="1339"/>
        <end position="1407"/>
    </location>
</feature>
<feature type="compositionally biased region" description="Basic and acidic residues" evidence="10">
    <location>
        <begin position="698"/>
        <end position="744"/>
    </location>
</feature>
<dbReference type="InterPro" id="IPR015419">
    <property type="entry name" value="CTAG/Pcc1"/>
</dbReference>
<feature type="region of interest" description="Disordered" evidence="10">
    <location>
        <begin position="210"/>
        <end position="229"/>
    </location>
</feature>
<evidence type="ECO:0000256" key="1">
    <source>
        <dbReference type="ARBA" id="ARBA00004123"/>
    </source>
</evidence>
<evidence type="ECO:0000313" key="12">
    <source>
        <dbReference type="EnsemblMetazoa" id="PPA13545.1"/>
    </source>
</evidence>
<dbReference type="PANTHER" id="PTHR19327:SF0">
    <property type="entry name" value="GOLGIN SUBFAMILY A MEMBER 4"/>
    <property type="match status" value="1"/>
</dbReference>
<feature type="region of interest" description="Disordered" evidence="10">
    <location>
        <begin position="1594"/>
        <end position="1632"/>
    </location>
</feature>
<feature type="region of interest" description="Disordered" evidence="10">
    <location>
        <begin position="824"/>
        <end position="859"/>
    </location>
</feature>
<feature type="region of interest" description="Disordered" evidence="10">
    <location>
        <begin position="661"/>
        <end position="748"/>
    </location>
</feature>
<accession>A0A2A6BR62</accession>
<dbReference type="SUPFAM" id="SSF101283">
    <property type="entry name" value="GRIP domain"/>
    <property type="match status" value="1"/>
</dbReference>
<feature type="compositionally biased region" description="Low complexity" evidence="10">
    <location>
        <begin position="1057"/>
        <end position="1073"/>
    </location>
</feature>
<evidence type="ECO:0000256" key="10">
    <source>
        <dbReference type="SAM" id="MobiDB-lite"/>
    </source>
</evidence>
<evidence type="ECO:0000256" key="2">
    <source>
        <dbReference type="ARBA" id="ARBA00004496"/>
    </source>
</evidence>
<feature type="region of interest" description="Disordered" evidence="10">
    <location>
        <begin position="1435"/>
        <end position="1470"/>
    </location>
</feature>
<dbReference type="GO" id="GO:0005794">
    <property type="term" value="C:Golgi apparatus"/>
    <property type="evidence" value="ECO:0000318"/>
    <property type="project" value="GO_Central"/>
</dbReference>
<evidence type="ECO:0000256" key="5">
    <source>
        <dbReference type="ARBA" id="ARBA00022694"/>
    </source>
</evidence>
<keyword evidence="5" id="KW-0819">tRNA processing</keyword>
<feature type="region of interest" description="Disordered" evidence="10">
    <location>
        <begin position="1492"/>
        <end position="1511"/>
    </location>
</feature>
<evidence type="ECO:0000256" key="4">
    <source>
        <dbReference type="ARBA" id="ARBA00022490"/>
    </source>
</evidence>
<feature type="region of interest" description="Disordered" evidence="10">
    <location>
        <begin position="547"/>
        <end position="594"/>
    </location>
</feature>
<feature type="region of interest" description="Disordered" evidence="10">
    <location>
        <begin position="1205"/>
        <end position="1235"/>
    </location>
</feature>
<dbReference type="Proteomes" id="UP000005239">
    <property type="component" value="Unassembled WGS sequence"/>
</dbReference>
<keyword evidence="4" id="KW-0963">Cytoplasm</keyword>